<dbReference type="Proteomes" id="UP000825935">
    <property type="component" value="Chromosome 19"/>
</dbReference>
<gene>
    <name evidence="2" type="ORF">KP509_19G005000</name>
</gene>
<proteinExistence type="predicted"/>
<comment type="caution">
    <text evidence="2">The sequence shown here is derived from an EMBL/GenBank/DDBJ whole genome shotgun (WGS) entry which is preliminary data.</text>
</comment>
<reference evidence="2" key="1">
    <citation type="submission" date="2021-08" db="EMBL/GenBank/DDBJ databases">
        <title>WGS assembly of Ceratopteris richardii.</title>
        <authorList>
            <person name="Marchant D.B."/>
            <person name="Chen G."/>
            <person name="Jenkins J."/>
            <person name="Shu S."/>
            <person name="Leebens-Mack J."/>
            <person name="Grimwood J."/>
            <person name="Schmutz J."/>
            <person name="Soltis P."/>
            <person name="Soltis D."/>
            <person name="Chen Z.-H."/>
        </authorList>
    </citation>
    <scope>NUCLEOTIDE SEQUENCE</scope>
    <source>
        <strain evidence="2">Whitten #5841</strain>
        <tissue evidence="2">Leaf</tissue>
    </source>
</reference>
<organism evidence="2 3">
    <name type="scientific">Ceratopteris richardii</name>
    <name type="common">Triangle waterfern</name>
    <dbReference type="NCBI Taxonomy" id="49495"/>
    <lineage>
        <taxon>Eukaryota</taxon>
        <taxon>Viridiplantae</taxon>
        <taxon>Streptophyta</taxon>
        <taxon>Embryophyta</taxon>
        <taxon>Tracheophyta</taxon>
        <taxon>Polypodiopsida</taxon>
        <taxon>Polypodiidae</taxon>
        <taxon>Polypodiales</taxon>
        <taxon>Pteridineae</taxon>
        <taxon>Pteridaceae</taxon>
        <taxon>Parkerioideae</taxon>
        <taxon>Ceratopteris</taxon>
    </lineage>
</organism>
<protein>
    <recommendedName>
        <fullName evidence="4">Secreted protein</fullName>
    </recommendedName>
</protein>
<keyword evidence="3" id="KW-1185">Reference proteome</keyword>
<dbReference type="EMBL" id="CM035424">
    <property type="protein sequence ID" value="KAH7351598.1"/>
    <property type="molecule type" value="Genomic_DNA"/>
</dbReference>
<evidence type="ECO:0000313" key="3">
    <source>
        <dbReference type="Proteomes" id="UP000825935"/>
    </source>
</evidence>
<accession>A0A8T2SLK5</accession>
<evidence type="ECO:0000313" key="2">
    <source>
        <dbReference type="EMBL" id="KAH7351598.1"/>
    </source>
</evidence>
<feature type="signal peptide" evidence="1">
    <location>
        <begin position="1"/>
        <end position="26"/>
    </location>
</feature>
<evidence type="ECO:0008006" key="4">
    <source>
        <dbReference type="Google" id="ProtNLM"/>
    </source>
</evidence>
<dbReference type="AlphaFoldDB" id="A0A8T2SLK5"/>
<sequence>MESFEGLVPLLISALLSGHGVGSGAGEEGSRNAELELLVKQDCRGISGGRGDGIAFKGRKRKAKKLLPWLACEDTTHYVALRSPPPSRASS</sequence>
<feature type="chain" id="PRO_5035827390" description="Secreted protein" evidence="1">
    <location>
        <begin position="27"/>
        <end position="91"/>
    </location>
</feature>
<keyword evidence="1" id="KW-0732">Signal</keyword>
<name>A0A8T2SLK5_CERRI</name>
<evidence type="ECO:0000256" key="1">
    <source>
        <dbReference type="SAM" id="SignalP"/>
    </source>
</evidence>